<organism evidence="2 3">
    <name type="scientific">Rosenbergiella nectarea</name>
    <dbReference type="NCBI Taxonomy" id="988801"/>
    <lineage>
        <taxon>Bacteria</taxon>
        <taxon>Pseudomonadati</taxon>
        <taxon>Pseudomonadota</taxon>
        <taxon>Gammaproteobacteria</taxon>
        <taxon>Enterobacterales</taxon>
        <taxon>Erwiniaceae</taxon>
        <taxon>Rosenbergiella</taxon>
    </lineage>
</organism>
<dbReference type="RefSeq" id="WP_092677446.1">
    <property type="nucleotide sequence ID" value="NZ_FOGC01000011.1"/>
</dbReference>
<reference evidence="3" key="1">
    <citation type="submission" date="2016-10" db="EMBL/GenBank/DDBJ databases">
        <authorList>
            <person name="Varghese N."/>
            <person name="Submissions S."/>
        </authorList>
    </citation>
    <scope>NUCLEOTIDE SEQUENCE [LARGE SCALE GENOMIC DNA]</scope>
    <source>
        <strain evidence="3">8N4</strain>
    </source>
</reference>
<evidence type="ECO:0000256" key="1">
    <source>
        <dbReference type="SAM" id="SignalP"/>
    </source>
</evidence>
<dbReference type="AlphaFoldDB" id="A0A1H9LBV9"/>
<keyword evidence="3" id="KW-1185">Reference proteome</keyword>
<accession>A0A1H9LBV9</accession>
<keyword evidence="1" id="KW-0732">Signal</keyword>
<dbReference type="Proteomes" id="UP000242515">
    <property type="component" value="Unassembled WGS sequence"/>
</dbReference>
<evidence type="ECO:0000313" key="3">
    <source>
        <dbReference type="Proteomes" id="UP000242515"/>
    </source>
</evidence>
<evidence type="ECO:0000313" key="2">
    <source>
        <dbReference type="EMBL" id="SER08473.1"/>
    </source>
</evidence>
<protein>
    <submittedName>
        <fullName evidence="2">Uncharacterized protein</fullName>
    </submittedName>
</protein>
<dbReference type="EMBL" id="FOGC01000011">
    <property type="protein sequence ID" value="SER08473.1"/>
    <property type="molecule type" value="Genomic_DNA"/>
</dbReference>
<gene>
    <name evidence="2" type="ORF">SAMN05216522_11122</name>
</gene>
<name>A0A1H9LBV9_9GAMM</name>
<feature type="signal peptide" evidence="1">
    <location>
        <begin position="1"/>
        <end position="19"/>
    </location>
</feature>
<feature type="chain" id="PRO_5017207060" evidence="1">
    <location>
        <begin position="20"/>
        <end position="101"/>
    </location>
</feature>
<proteinExistence type="predicted"/>
<sequence length="101" mass="10758">MRKASLLIIGMLVSGTAMANMAAGQSEGEQIAGVCTHIKLNAHAIAESDANTMNVGNEVRLAFNHVLKNNPQLAQNPTDAKVEQCKQLVGQSLHHLKSKSL</sequence>
<dbReference type="OrthoDB" id="6636503at2"/>